<name>A0A5R9F2D5_9BACL</name>
<evidence type="ECO:0000313" key="2">
    <source>
        <dbReference type="Proteomes" id="UP000308230"/>
    </source>
</evidence>
<proteinExistence type="predicted"/>
<dbReference type="OrthoDB" id="2356532at2"/>
<gene>
    <name evidence="1" type="ORF">FCL54_08415</name>
</gene>
<protein>
    <submittedName>
        <fullName evidence="1">Uncharacterized protein</fullName>
    </submittedName>
</protein>
<reference evidence="1 2" key="1">
    <citation type="submission" date="2019-04" db="EMBL/GenBank/DDBJ databases">
        <title>Bacillus caeni sp. nov., a bacterium isolated from mangrove sediment.</title>
        <authorList>
            <person name="Huang H."/>
            <person name="Mo K."/>
            <person name="Hu Y."/>
        </authorList>
    </citation>
    <scope>NUCLEOTIDE SEQUENCE [LARGE SCALE GENOMIC DNA]</scope>
    <source>
        <strain evidence="1 2">HB172195</strain>
    </source>
</reference>
<sequence>MLKAHFYIKDKSHIHYFLRKIGMYQLNNEKFRLQDEDRMTLMEADVNLPEYKVTFSFSGSFDMESYEKVHTILKELQAETGAEIDDSEALLGYLSNGEKACILTNWDKWTVFLNEARHNSMKGQKVKVYNGNELFHEGILVDYEREGNSSDSFIVKSCTLITVFGEKKFNGQELKIEATGEF</sequence>
<organism evidence="1 2">
    <name type="scientific">Exobacillus caeni</name>
    <dbReference type="NCBI Taxonomy" id="2574798"/>
    <lineage>
        <taxon>Bacteria</taxon>
        <taxon>Bacillati</taxon>
        <taxon>Bacillota</taxon>
        <taxon>Bacilli</taxon>
        <taxon>Bacillales</taxon>
        <taxon>Guptibacillaceae</taxon>
        <taxon>Exobacillus</taxon>
    </lineage>
</organism>
<dbReference type="RefSeq" id="WP_138125294.1">
    <property type="nucleotide sequence ID" value="NZ_SWLG01000005.1"/>
</dbReference>
<keyword evidence="2" id="KW-1185">Reference proteome</keyword>
<dbReference type="AlphaFoldDB" id="A0A5R9F2D5"/>
<dbReference type="Proteomes" id="UP000308230">
    <property type="component" value="Unassembled WGS sequence"/>
</dbReference>
<dbReference type="EMBL" id="SWLG01000005">
    <property type="protein sequence ID" value="TLS37832.1"/>
    <property type="molecule type" value="Genomic_DNA"/>
</dbReference>
<evidence type="ECO:0000313" key="1">
    <source>
        <dbReference type="EMBL" id="TLS37832.1"/>
    </source>
</evidence>
<comment type="caution">
    <text evidence="1">The sequence shown here is derived from an EMBL/GenBank/DDBJ whole genome shotgun (WGS) entry which is preliminary data.</text>
</comment>
<accession>A0A5R9F2D5</accession>